<keyword evidence="1" id="KW-0812">Transmembrane</keyword>
<keyword evidence="4" id="KW-1185">Reference proteome</keyword>
<comment type="caution">
    <text evidence="3">The sequence shown here is derived from an EMBL/GenBank/DDBJ whole genome shotgun (WGS) entry which is preliminary data.</text>
</comment>
<evidence type="ECO:0000313" key="4">
    <source>
        <dbReference type="Proteomes" id="UP001501321"/>
    </source>
</evidence>
<dbReference type="Pfam" id="PF16537">
    <property type="entry name" value="T2SSB"/>
    <property type="match status" value="1"/>
</dbReference>
<reference evidence="4" key="1">
    <citation type="journal article" date="2019" name="Int. J. Syst. Evol. Microbiol.">
        <title>The Global Catalogue of Microorganisms (GCM) 10K type strain sequencing project: providing services to taxonomists for standard genome sequencing and annotation.</title>
        <authorList>
            <consortium name="The Broad Institute Genomics Platform"/>
            <consortium name="The Broad Institute Genome Sequencing Center for Infectious Disease"/>
            <person name="Wu L."/>
            <person name="Ma J."/>
        </authorList>
    </citation>
    <scope>NUCLEOTIDE SEQUENCE [LARGE SCALE GENOMIC DNA]</scope>
    <source>
        <strain evidence="4">JCM 32226</strain>
    </source>
</reference>
<evidence type="ECO:0000256" key="1">
    <source>
        <dbReference type="SAM" id="Phobius"/>
    </source>
</evidence>
<name>A0ABP8QCE7_9GAMM</name>
<evidence type="ECO:0000259" key="2">
    <source>
        <dbReference type="Pfam" id="PF16537"/>
    </source>
</evidence>
<dbReference type="RefSeq" id="WP_345012984.1">
    <property type="nucleotide sequence ID" value="NZ_BAABFC010000013.1"/>
</dbReference>
<proteinExistence type="predicted"/>
<keyword evidence="1" id="KW-1133">Transmembrane helix</keyword>
<dbReference type="InterPro" id="IPR032389">
    <property type="entry name" value="GspB_C"/>
</dbReference>
<dbReference type="EMBL" id="BAABFC010000013">
    <property type="protein sequence ID" value="GAA4500299.1"/>
    <property type="molecule type" value="Genomic_DNA"/>
</dbReference>
<sequence length="235" mass="24881">MSMLLKARRQGGRSAALEASLGLGLGVEQRSRRRLGWLLGLPLCLGLGMGANLAWHWVNLKPQQLRHEITEPTPLPYGPSETPARFLTRALPAPPAPVVEPDAPTGGDGQTAAMDLDGVSADLASRFQAALAAQAQQPESAAIPEQAHGEISGVVPLSALPDTIARRVPPLSYRSHVFSSDPSKRVVNLNGMDRYEGDEVAPGVVLLQILPEGAILRVAGQSFSLEALTDWPGVS</sequence>
<accession>A0ABP8QCE7</accession>
<organism evidence="3 4">
    <name type="scientific">Pseudaeromonas paramecii</name>
    <dbReference type="NCBI Taxonomy" id="2138166"/>
    <lineage>
        <taxon>Bacteria</taxon>
        <taxon>Pseudomonadati</taxon>
        <taxon>Pseudomonadota</taxon>
        <taxon>Gammaproteobacteria</taxon>
        <taxon>Aeromonadales</taxon>
        <taxon>Aeromonadaceae</taxon>
        <taxon>Pseudaeromonas</taxon>
    </lineage>
</organism>
<dbReference type="Proteomes" id="UP001501321">
    <property type="component" value="Unassembled WGS sequence"/>
</dbReference>
<protein>
    <recommendedName>
        <fullName evidence="2">Type II secretion system protein GspB C-terminal domain-containing protein</fullName>
    </recommendedName>
</protein>
<gene>
    <name evidence="3" type="ORF">GCM10023095_21920</name>
</gene>
<feature type="domain" description="Type II secretion system protein GspB C-terminal" evidence="2">
    <location>
        <begin position="168"/>
        <end position="227"/>
    </location>
</feature>
<keyword evidence="1" id="KW-0472">Membrane</keyword>
<feature type="transmembrane region" description="Helical" evidence="1">
    <location>
        <begin position="35"/>
        <end position="58"/>
    </location>
</feature>
<evidence type="ECO:0000313" key="3">
    <source>
        <dbReference type="EMBL" id="GAA4500299.1"/>
    </source>
</evidence>